<dbReference type="Gene3D" id="3.30.830.10">
    <property type="entry name" value="Metalloenzyme, LuxS/M16 peptidase-like"/>
    <property type="match status" value="5"/>
</dbReference>
<evidence type="ECO:0000256" key="2">
    <source>
        <dbReference type="ARBA" id="ARBA00004173"/>
    </source>
</evidence>
<dbReference type="Pfam" id="PF00675">
    <property type="entry name" value="Peptidase_M16"/>
    <property type="match status" value="1"/>
</dbReference>
<dbReference type="SMART" id="SM01264">
    <property type="entry name" value="M16C_associated"/>
    <property type="match status" value="1"/>
</dbReference>
<evidence type="ECO:0000256" key="3">
    <source>
        <dbReference type="ARBA" id="ARBA00007575"/>
    </source>
</evidence>
<comment type="similarity">
    <text evidence="3">Belongs to the peptidase M16 family. PreP subfamily.</text>
</comment>
<dbReference type="Pfam" id="PF05193">
    <property type="entry name" value="Peptidase_M16_C"/>
    <property type="match status" value="1"/>
</dbReference>
<evidence type="ECO:0000313" key="12">
    <source>
        <dbReference type="Proteomes" id="UP001291623"/>
    </source>
</evidence>
<dbReference type="FunFam" id="3.30.830.10:FF:000009">
    <property type="entry name" value="Presequence protease, mitochondrial"/>
    <property type="match status" value="1"/>
</dbReference>
<keyword evidence="6" id="KW-0378">Hydrolase</keyword>
<dbReference type="AlphaFoldDB" id="A0AAE1T067"/>
<evidence type="ECO:0000256" key="7">
    <source>
        <dbReference type="ARBA" id="ARBA00022833"/>
    </source>
</evidence>
<gene>
    <name evidence="11" type="ORF">RND71_000284</name>
</gene>
<dbReference type="InterPro" id="IPR011765">
    <property type="entry name" value="Pept_M16_N"/>
</dbReference>
<keyword evidence="7" id="KW-0862">Zinc</keyword>
<dbReference type="InterPro" id="IPR013578">
    <property type="entry name" value="Peptidase_M16C_assoc"/>
</dbReference>
<evidence type="ECO:0000259" key="10">
    <source>
        <dbReference type="SMART" id="SM01264"/>
    </source>
</evidence>
<dbReference type="GO" id="GO:0009507">
    <property type="term" value="C:chloroplast"/>
    <property type="evidence" value="ECO:0007669"/>
    <property type="project" value="TreeGrafter"/>
</dbReference>
<keyword evidence="12" id="KW-1185">Reference proteome</keyword>
<comment type="caution">
    <text evidence="11">The sequence shown here is derived from an EMBL/GenBank/DDBJ whole genome shotgun (WGS) entry which is preliminary data.</text>
</comment>
<sequence>MERAVLLRSLSSTSNLALSRIFSRSSHRLASLTCYSTRRHRLLQNLHRRRSLLRSNVRGISPSINLKRQLYPLSVRAIATSAPQSSQEFLGADDEVADKFGFEKVSEQFIVECKSKAVLYKHNKTGAEVMSVSNDDENKVFGIVLRTPPKDSTGIPHILEHSVLCGSRKYPLKEPFVELLKGSLNTFLNAFTYPDRTCYPVASTNTKDFYNLVDVYLDAVFFPKCVEDFQTFQQEGWHYELNDPSDDITFKGVVFNEMKGVYSQPDNLLGRTSQQALFPDNTYGVDSGGDPQVIPSLSFEEFKDFHRKFYHPSNARIWFYGDDDPNERLRILSEYLDMFDASSAPHESRVEPQKLFSEPVRIIEKYPVGEDGDLKKKHMVCLNWLLSDKPLDLETELALGFLDHLLLGTPASPLRKILLESGLGDAIVGGGIEDELLQPQFSIGLKGVSEENIQKVEELVMSTLEGLAAKGFDSDAVEASMNTIEFSLRENNTGSFPRGLALMLRSIGKWIYDMDPFEPLKYQKPLEALKVRIAKEGSKAVFAPLIDQYILRNQHRVTVEMQPDPEKASREEQMEKETLDKVKASMTQEDLAELARATQELRLKQETPDPPEALKSVPSLSLQDIPREPVHVPTEVGNINGVKVLQHDLFTNDVLYAEVVFNMSSLKQELLPLVPLFWSLFAFFLLENLFSRSVVVVFFRPLAVPVFSWSPETTALPTKVEVRSAYTLPFPDPTWDFTGQSLLEMGTKDLDFVQLNQLIGRKIGGISVYPFTSSVRGKVEPCSKIIVRGKAMSQRTEDLINLINRILQDVQLNDQKRFKQFVSQSRSRMENRLRGSGHSIAAARMGAKLNTAGWISEQMGGVRLTYLEFLKGLEDQVENDWPQISSSLEEIRKSLLSKNGCLINLTADGKNLTNAEKHISKFLDLLPNTSPVESAAWNAQLSRSNEAFVVPTQVNYVGKAANLYEAGYELNGSAYVISNYISNTWLWDRVRVSGGAYGGFCGFDTHSGVFSFLSYRDPNLLKTLDVYDGTSSFLKELEMDDDALTKAIIGTIGDVDAYQLPDAKGYSGLLRHLLGVTDEERQRRREEILSTRLEDFKKFGDVMEAVKDKGVVVAVASPDDVEAANKERSNFLEVKKTL</sequence>
<dbReference type="GO" id="GO:0004222">
    <property type="term" value="F:metalloendopeptidase activity"/>
    <property type="evidence" value="ECO:0007669"/>
    <property type="project" value="TreeGrafter"/>
</dbReference>
<evidence type="ECO:0000256" key="8">
    <source>
        <dbReference type="ARBA" id="ARBA00023049"/>
    </source>
</evidence>
<comment type="cofactor">
    <cofactor evidence="1">
        <name>Zn(2+)</name>
        <dbReference type="ChEBI" id="CHEBI:29105"/>
    </cofactor>
</comment>
<organism evidence="11 12">
    <name type="scientific">Anisodus tanguticus</name>
    <dbReference type="NCBI Taxonomy" id="243964"/>
    <lineage>
        <taxon>Eukaryota</taxon>
        <taxon>Viridiplantae</taxon>
        <taxon>Streptophyta</taxon>
        <taxon>Embryophyta</taxon>
        <taxon>Tracheophyta</taxon>
        <taxon>Spermatophyta</taxon>
        <taxon>Magnoliopsida</taxon>
        <taxon>eudicotyledons</taxon>
        <taxon>Gunneridae</taxon>
        <taxon>Pentapetalae</taxon>
        <taxon>asterids</taxon>
        <taxon>lamiids</taxon>
        <taxon>Solanales</taxon>
        <taxon>Solanaceae</taxon>
        <taxon>Solanoideae</taxon>
        <taxon>Hyoscyameae</taxon>
        <taxon>Anisodus</taxon>
    </lineage>
</organism>
<accession>A0AAE1T067</accession>
<evidence type="ECO:0000256" key="5">
    <source>
        <dbReference type="ARBA" id="ARBA00022723"/>
    </source>
</evidence>
<keyword evidence="5" id="KW-0479">Metal-binding</keyword>
<evidence type="ECO:0000313" key="11">
    <source>
        <dbReference type="EMBL" id="KAK4378422.1"/>
    </source>
</evidence>
<proteinExistence type="inferred from homology"/>
<dbReference type="GO" id="GO:0046872">
    <property type="term" value="F:metal ion binding"/>
    <property type="evidence" value="ECO:0007669"/>
    <property type="project" value="UniProtKB-KW"/>
</dbReference>
<dbReference type="Pfam" id="PF22516">
    <property type="entry name" value="PreP_C"/>
    <property type="match status" value="1"/>
</dbReference>
<evidence type="ECO:0000256" key="6">
    <source>
        <dbReference type="ARBA" id="ARBA00022801"/>
    </source>
</evidence>
<dbReference type="SUPFAM" id="SSF63411">
    <property type="entry name" value="LuxS/MPP-like metallohydrolase"/>
    <property type="match status" value="5"/>
</dbReference>
<dbReference type="Proteomes" id="UP001291623">
    <property type="component" value="Unassembled WGS sequence"/>
</dbReference>
<dbReference type="FunFam" id="3.30.830.10:FF:000034">
    <property type="entry name" value="presequence protease 1, chloroplastic/mitochondrial"/>
    <property type="match status" value="1"/>
</dbReference>
<dbReference type="InterPro" id="IPR007863">
    <property type="entry name" value="Peptidase_M16_C"/>
</dbReference>
<dbReference type="InterPro" id="IPR011249">
    <property type="entry name" value="Metalloenz_LuxS/M16"/>
</dbReference>
<evidence type="ECO:0000256" key="9">
    <source>
        <dbReference type="ARBA" id="ARBA00023128"/>
    </source>
</evidence>
<comment type="subcellular location">
    <subcellularLocation>
        <location evidence="2">Mitochondrion</location>
    </subcellularLocation>
</comment>
<dbReference type="GO" id="GO:0016485">
    <property type="term" value="P:protein processing"/>
    <property type="evidence" value="ECO:0007669"/>
    <property type="project" value="TreeGrafter"/>
</dbReference>
<dbReference type="PANTHER" id="PTHR43016:SF13">
    <property type="entry name" value="PRESEQUENCE PROTEASE, MITOCHONDRIAL"/>
    <property type="match status" value="1"/>
</dbReference>
<dbReference type="Pfam" id="PF08367">
    <property type="entry name" value="M16C_assoc"/>
    <property type="match status" value="2"/>
</dbReference>
<dbReference type="EMBL" id="JAVYJV010000001">
    <property type="protein sequence ID" value="KAK4378422.1"/>
    <property type="molecule type" value="Genomic_DNA"/>
</dbReference>
<feature type="domain" description="Peptidase M16C associated" evidence="10">
    <location>
        <begin position="561"/>
        <end position="873"/>
    </location>
</feature>
<dbReference type="GO" id="GO:0005739">
    <property type="term" value="C:mitochondrion"/>
    <property type="evidence" value="ECO:0007669"/>
    <property type="project" value="UniProtKB-SubCell"/>
</dbReference>
<keyword evidence="4" id="KW-0645">Protease</keyword>
<name>A0AAE1T067_9SOLA</name>
<evidence type="ECO:0000256" key="1">
    <source>
        <dbReference type="ARBA" id="ARBA00001947"/>
    </source>
</evidence>
<dbReference type="PANTHER" id="PTHR43016">
    <property type="entry name" value="PRESEQUENCE PROTEASE"/>
    <property type="match status" value="1"/>
</dbReference>
<evidence type="ECO:0000256" key="4">
    <source>
        <dbReference type="ARBA" id="ARBA00022670"/>
    </source>
</evidence>
<keyword evidence="8" id="KW-0482">Metalloprotease</keyword>
<dbReference type="FunFam" id="3.30.830.10:FF:000029">
    <property type="entry name" value="Presequence protease 1"/>
    <property type="match status" value="1"/>
</dbReference>
<dbReference type="InterPro" id="IPR055130">
    <property type="entry name" value="PreP_C"/>
</dbReference>
<protein>
    <recommendedName>
        <fullName evidence="10">Peptidase M16C associated domain-containing protein</fullName>
    </recommendedName>
</protein>
<keyword evidence="9" id="KW-0496">Mitochondrion</keyword>
<reference evidence="11" key="1">
    <citation type="submission" date="2023-12" db="EMBL/GenBank/DDBJ databases">
        <title>Genome assembly of Anisodus tanguticus.</title>
        <authorList>
            <person name="Wang Y.-J."/>
        </authorList>
    </citation>
    <scope>NUCLEOTIDE SEQUENCE</scope>
    <source>
        <strain evidence="11">KB-2021</strain>
        <tissue evidence="11">Leaf</tissue>
    </source>
</reference>